<evidence type="ECO:0008006" key="5">
    <source>
        <dbReference type="Google" id="ProtNLM"/>
    </source>
</evidence>
<dbReference type="AlphaFoldDB" id="A0A6U0S2U7"/>
<evidence type="ECO:0000313" key="3">
    <source>
        <dbReference type="EMBL" id="CAD9676512.1"/>
    </source>
</evidence>
<name>A0A6U0S2U7_9STRA</name>
<evidence type="ECO:0000256" key="1">
    <source>
        <dbReference type="SAM" id="Phobius"/>
    </source>
</evidence>
<dbReference type="EMBL" id="HBHI01016437">
    <property type="protein sequence ID" value="CAD9676517.1"/>
    <property type="molecule type" value="Transcribed_RNA"/>
</dbReference>
<sequence length="120" mass="13590">MMTYKSNIFVSLVVITIFNLCNNRAFGFVNPSSSIGVVVHPSVAFAPIILKSSTELGIFNKKQEVDLSDIESRDMTREEMLELNKQNEEIMNMELSAMTGFSFVLSLPIFYLCWVAFFSD</sequence>
<keyword evidence="1" id="KW-1133">Transmembrane helix</keyword>
<proteinExistence type="predicted"/>
<keyword evidence="2" id="KW-0732">Signal</keyword>
<feature type="transmembrane region" description="Helical" evidence="1">
    <location>
        <begin position="95"/>
        <end position="117"/>
    </location>
</feature>
<feature type="chain" id="PRO_5036393763" description="ER membrane protein complex subunit 3" evidence="2">
    <location>
        <begin position="28"/>
        <end position="120"/>
    </location>
</feature>
<evidence type="ECO:0000256" key="2">
    <source>
        <dbReference type="SAM" id="SignalP"/>
    </source>
</evidence>
<evidence type="ECO:0000313" key="4">
    <source>
        <dbReference type="EMBL" id="CAD9676517.1"/>
    </source>
</evidence>
<gene>
    <name evidence="3" type="ORF">EANT1437_LOCUS8454</name>
    <name evidence="4" type="ORF">EANT1437_LOCUS8456</name>
</gene>
<feature type="signal peptide" evidence="2">
    <location>
        <begin position="1"/>
        <end position="27"/>
    </location>
</feature>
<organism evidence="3">
    <name type="scientific">Eucampia antarctica</name>
    <dbReference type="NCBI Taxonomy" id="49252"/>
    <lineage>
        <taxon>Eukaryota</taxon>
        <taxon>Sar</taxon>
        <taxon>Stramenopiles</taxon>
        <taxon>Ochrophyta</taxon>
        <taxon>Bacillariophyta</taxon>
        <taxon>Mediophyceae</taxon>
        <taxon>Biddulphiophycidae</taxon>
        <taxon>Hemiaulales</taxon>
        <taxon>Hemiaulaceae</taxon>
        <taxon>Eucampia</taxon>
    </lineage>
</organism>
<reference evidence="3" key="1">
    <citation type="submission" date="2021-01" db="EMBL/GenBank/DDBJ databases">
        <authorList>
            <person name="Corre E."/>
            <person name="Pelletier E."/>
            <person name="Niang G."/>
            <person name="Scheremetjew M."/>
            <person name="Finn R."/>
            <person name="Kale V."/>
            <person name="Holt S."/>
            <person name="Cochrane G."/>
            <person name="Meng A."/>
            <person name="Brown T."/>
            <person name="Cohen L."/>
        </authorList>
    </citation>
    <scope>NUCLEOTIDE SEQUENCE</scope>
    <source>
        <strain evidence="3">CCMP1452</strain>
    </source>
</reference>
<protein>
    <recommendedName>
        <fullName evidence="5">ER membrane protein complex subunit 3</fullName>
    </recommendedName>
</protein>
<keyword evidence="1" id="KW-0472">Membrane</keyword>
<dbReference type="EMBL" id="HBHI01016435">
    <property type="protein sequence ID" value="CAD9676512.1"/>
    <property type="molecule type" value="Transcribed_RNA"/>
</dbReference>
<keyword evidence="1" id="KW-0812">Transmembrane</keyword>
<accession>A0A6U0S2U7</accession>